<gene>
    <name evidence="2" type="ORF">NW762_011522</name>
</gene>
<sequence length="102" mass="11141">MATEKPTQNDTSTAVDQQTDSSANGENESKQMTRSSNKSQLDRSHAAEPQQNLSQPQNQQPVQSSKSKSSAPSVKLDMDLDVEVELKAKIKGDLELSILEPE</sequence>
<name>A0A9W8RPP4_9HYPO</name>
<keyword evidence="3" id="KW-1185">Reference proteome</keyword>
<evidence type="ECO:0000256" key="1">
    <source>
        <dbReference type="SAM" id="MobiDB-lite"/>
    </source>
</evidence>
<evidence type="ECO:0000313" key="2">
    <source>
        <dbReference type="EMBL" id="KAJ4251534.1"/>
    </source>
</evidence>
<protein>
    <submittedName>
        <fullName evidence="2">Uncharacterized protein</fullName>
    </submittedName>
</protein>
<reference evidence="2" key="1">
    <citation type="submission" date="2022-09" db="EMBL/GenBank/DDBJ databases">
        <title>Fusarium specimens isolated from Avocado Roots.</title>
        <authorList>
            <person name="Stajich J."/>
            <person name="Roper C."/>
            <person name="Heimlech-Rivalta G."/>
        </authorList>
    </citation>
    <scope>NUCLEOTIDE SEQUENCE</scope>
    <source>
        <strain evidence="2">CF00136</strain>
    </source>
</reference>
<comment type="caution">
    <text evidence="2">The sequence shown here is derived from an EMBL/GenBank/DDBJ whole genome shotgun (WGS) entry which is preliminary data.</text>
</comment>
<dbReference type="Proteomes" id="UP001152049">
    <property type="component" value="Unassembled WGS sequence"/>
</dbReference>
<dbReference type="EMBL" id="JAOQAZ010000028">
    <property type="protein sequence ID" value="KAJ4251534.1"/>
    <property type="molecule type" value="Genomic_DNA"/>
</dbReference>
<evidence type="ECO:0000313" key="3">
    <source>
        <dbReference type="Proteomes" id="UP001152049"/>
    </source>
</evidence>
<dbReference type="AlphaFoldDB" id="A0A9W8RPP4"/>
<dbReference type="OrthoDB" id="2873061at2759"/>
<feature type="region of interest" description="Disordered" evidence="1">
    <location>
        <begin position="1"/>
        <end position="76"/>
    </location>
</feature>
<proteinExistence type="predicted"/>
<organism evidence="2 3">
    <name type="scientific">Fusarium torreyae</name>
    <dbReference type="NCBI Taxonomy" id="1237075"/>
    <lineage>
        <taxon>Eukaryota</taxon>
        <taxon>Fungi</taxon>
        <taxon>Dikarya</taxon>
        <taxon>Ascomycota</taxon>
        <taxon>Pezizomycotina</taxon>
        <taxon>Sordariomycetes</taxon>
        <taxon>Hypocreomycetidae</taxon>
        <taxon>Hypocreales</taxon>
        <taxon>Nectriaceae</taxon>
        <taxon>Fusarium</taxon>
    </lineage>
</organism>
<feature type="compositionally biased region" description="Polar residues" evidence="1">
    <location>
        <begin position="1"/>
        <end position="39"/>
    </location>
</feature>
<feature type="compositionally biased region" description="Low complexity" evidence="1">
    <location>
        <begin position="49"/>
        <end position="75"/>
    </location>
</feature>
<accession>A0A9W8RPP4</accession>